<keyword evidence="9 14" id="KW-1133">Transmembrane helix</keyword>
<dbReference type="Proteomes" id="UP000193083">
    <property type="component" value="Unassembled WGS sequence"/>
</dbReference>
<dbReference type="InterPro" id="IPR003856">
    <property type="entry name" value="LPS_length_determ_N"/>
</dbReference>
<evidence type="ECO:0000256" key="13">
    <source>
        <dbReference type="SAM" id="Coils"/>
    </source>
</evidence>
<evidence type="ECO:0000256" key="12">
    <source>
        <dbReference type="ARBA" id="ARBA00053015"/>
    </source>
</evidence>
<evidence type="ECO:0000256" key="2">
    <source>
        <dbReference type="ARBA" id="ARBA00008883"/>
    </source>
</evidence>
<dbReference type="Gene3D" id="3.40.50.300">
    <property type="entry name" value="P-loop containing nucleotide triphosphate hydrolases"/>
    <property type="match status" value="1"/>
</dbReference>
<dbReference type="SUPFAM" id="SSF52540">
    <property type="entry name" value="P-loop containing nucleoside triphosphate hydrolases"/>
    <property type="match status" value="1"/>
</dbReference>
<evidence type="ECO:0000256" key="1">
    <source>
        <dbReference type="ARBA" id="ARBA00004651"/>
    </source>
</evidence>
<feature type="coiled-coil region" evidence="13">
    <location>
        <begin position="360"/>
        <end position="387"/>
    </location>
</feature>
<protein>
    <submittedName>
        <fullName evidence="17">Capsular exopolysaccharide family</fullName>
    </submittedName>
</protein>
<feature type="domain" description="Polysaccharide chain length determinant N-terminal" evidence="15">
    <location>
        <begin position="31"/>
        <end position="115"/>
    </location>
</feature>
<feature type="transmembrane region" description="Helical" evidence="14">
    <location>
        <begin position="445"/>
        <end position="465"/>
    </location>
</feature>
<keyword evidence="10 14" id="KW-0472">Membrane</keyword>
<sequence length="773" mass="85438">MDPMRDSFYGHPQGYGPFDQEHENGFNPLHLLIYVVQYRWLITFLLAMGLVSGVVITLMQTPKYQATAQLEVMSPSARVIQDLEVISETSDVRAFLTARERLRSRSLAQRVVYELGLSERADFLFPAPDFSVANIFNRAFGLSSTPSLENIPPEDRERIAVGRVLDGLSVELVTNTSLISITFRNQSPDYASKIANQVAQSYIDQRVDNTSETSGLARQFIQEQVLQVKERLQESERALVQYAKEQGITVTGSERSLIAASIEQINTSLSKAVEDRLNYGLLVQQIDAGRAASLQDVLSSEGLQNLRGEIAKLRGEYQQKLPTFKPGFPEMVQLRAQIDELSKQYDDGVTIIAEGVKIRFEEAVSRENDLREKIAELEKQQIAFQDKNIQYTILRREVDSNRSQYDSLISKLNEAGVGSELRTQTATLVDNAVTPRSPFSPRLTLNLAIALALGMMISAAVIYLLELLNNTFVNPDQVEKGLGLPVMGVVPLVDDKSLQADLADPQSALSEAYRSLRTSLQFSGAEGMPKTLMITSAEPSEGKSTTVYKLAEDFAALGQKVLVIDADLRKPNMHRLFKTNNTLGLSNLLTNSASREDLPRILRQTAPGSNVWIMSSGTIPPNPADLLSSARMAMLLNSMSTRFDLVLVDAPPVVGLSDAPLLGRLTQAALLVVSSNQVSRNSVKNALKRLRAAGTHVVGASLSKFSIGKFDYNYAYKYMNYSYYAYGNETPKLEGQSGGEDKRNPDLDTAAIGLGMRMRAAFNRVARRLKPAF</sequence>
<keyword evidence="8" id="KW-0067">ATP-binding</keyword>
<evidence type="ECO:0000259" key="16">
    <source>
        <dbReference type="Pfam" id="PF13807"/>
    </source>
</evidence>
<keyword evidence="13" id="KW-0175">Coiled coil</keyword>
<keyword evidence="11" id="KW-0829">Tyrosine-protein kinase</keyword>
<keyword evidence="4" id="KW-0808">Transferase</keyword>
<comment type="similarity">
    <text evidence="2">Belongs to the etk/wzc family.</text>
</comment>
<dbReference type="Pfam" id="PF13807">
    <property type="entry name" value="GNVR"/>
    <property type="match status" value="1"/>
</dbReference>
<gene>
    <name evidence="17" type="ORF">SAMN02982922_2432</name>
</gene>
<dbReference type="GO" id="GO:0005524">
    <property type="term" value="F:ATP binding"/>
    <property type="evidence" value="ECO:0007669"/>
    <property type="project" value="UniProtKB-KW"/>
</dbReference>
<evidence type="ECO:0000256" key="14">
    <source>
        <dbReference type="SAM" id="Phobius"/>
    </source>
</evidence>
<dbReference type="InterPro" id="IPR033756">
    <property type="entry name" value="YlxH/NBP35"/>
</dbReference>
<dbReference type="NCBIfam" id="TIGR01007">
    <property type="entry name" value="eps_fam"/>
    <property type="match status" value="1"/>
</dbReference>
<keyword evidence="7" id="KW-0418">Kinase</keyword>
<keyword evidence="18" id="KW-1185">Reference proteome</keyword>
<evidence type="ECO:0000259" key="15">
    <source>
        <dbReference type="Pfam" id="PF02706"/>
    </source>
</evidence>
<dbReference type="EMBL" id="FXBL01000004">
    <property type="protein sequence ID" value="SMH40815.1"/>
    <property type="molecule type" value="Genomic_DNA"/>
</dbReference>
<evidence type="ECO:0000256" key="7">
    <source>
        <dbReference type="ARBA" id="ARBA00022777"/>
    </source>
</evidence>
<keyword evidence="6" id="KW-0547">Nucleotide-binding</keyword>
<keyword evidence="3" id="KW-1003">Cell membrane</keyword>
<evidence type="ECO:0000256" key="11">
    <source>
        <dbReference type="ARBA" id="ARBA00023137"/>
    </source>
</evidence>
<evidence type="ECO:0000256" key="3">
    <source>
        <dbReference type="ARBA" id="ARBA00022475"/>
    </source>
</evidence>
<evidence type="ECO:0000256" key="10">
    <source>
        <dbReference type="ARBA" id="ARBA00023136"/>
    </source>
</evidence>
<dbReference type="FunFam" id="3.40.50.300:FF:000527">
    <property type="entry name" value="Tyrosine-protein kinase etk"/>
    <property type="match status" value="1"/>
</dbReference>
<dbReference type="GO" id="GO:0042802">
    <property type="term" value="F:identical protein binding"/>
    <property type="evidence" value="ECO:0007669"/>
    <property type="project" value="UniProtKB-ARBA"/>
</dbReference>
<dbReference type="PANTHER" id="PTHR32309">
    <property type="entry name" value="TYROSINE-PROTEIN KINASE"/>
    <property type="match status" value="1"/>
</dbReference>
<evidence type="ECO:0000313" key="17">
    <source>
        <dbReference type="EMBL" id="SMH40815.1"/>
    </source>
</evidence>
<evidence type="ECO:0000256" key="4">
    <source>
        <dbReference type="ARBA" id="ARBA00022679"/>
    </source>
</evidence>
<feature type="coiled-coil region" evidence="13">
    <location>
        <begin position="218"/>
        <end position="245"/>
    </location>
</feature>
<dbReference type="Pfam" id="PF02706">
    <property type="entry name" value="Wzz"/>
    <property type="match status" value="1"/>
</dbReference>
<dbReference type="InterPro" id="IPR050445">
    <property type="entry name" value="Bact_polysacc_biosynth/exp"/>
</dbReference>
<dbReference type="AlphaFoldDB" id="A0A1X7NRJ8"/>
<evidence type="ECO:0000256" key="8">
    <source>
        <dbReference type="ARBA" id="ARBA00022840"/>
    </source>
</evidence>
<organism evidence="17 18">
    <name type="scientific">Mesorhizobium australicum</name>
    <dbReference type="NCBI Taxonomy" id="536018"/>
    <lineage>
        <taxon>Bacteria</taxon>
        <taxon>Pseudomonadati</taxon>
        <taxon>Pseudomonadota</taxon>
        <taxon>Alphaproteobacteria</taxon>
        <taxon>Hyphomicrobiales</taxon>
        <taxon>Phyllobacteriaceae</taxon>
        <taxon>Mesorhizobium</taxon>
    </lineage>
</organism>
<reference evidence="17 18" key="1">
    <citation type="submission" date="2017-04" db="EMBL/GenBank/DDBJ databases">
        <authorList>
            <person name="Afonso C.L."/>
            <person name="Miller P.J."/>
            <person name="Scott M.A."/>
            <person name="Spackman E."/>
            <person name="Goraichik I."/>
            <person name="Dimitrov K.M."/>
            <person name="Suarez D.L."/>
            <person name="Swayne D.E."/>
        </authorList>
    </citation>
    <scope>NUCLEOTIDE SEQUENCE [LARGE SCALE GENOMIC DNA]</scope>
    <source>
        <strain evidence="17 18">B5P</strain>
    </source>
</reference>
<dbReference type="RefSeq" id="WP_244561724.1">
    <property type="nucleotide sequence ID" value="NZ_FXBL01000004.1"/>
</dbReference>
<dbReference type="Pfam" id="PF10609">
    <property type="entry name" value="ParA"/>
    <property type="match status" value="1"/>
</dbReference>
<evidence type="ECO:0000256" key="9">
    <source>
        <dbReference type="ARBA" id="ARBA00022989"/>
    </source>
</evidence>
<accession>A0A1X7NRJ8</accession>
<evidence type="ECO:0000256" key="6">
    <source>
        <dbReference type="ARBA" id="ARBA00022741"/>
    </source>
</evidence>
<feature type="transmembrane region" description="Helical" evidence="14">
    <location>
        <begin position="38"/>
        <end position="59"/>
    </location>
</feature>
<dbReference type="InterPro" id="IPR005702">
    <property type="entry name" value="Wzc-like_C"/>
</dbReference>
<feature type="domain" description="Tyrosine-protein kinase G-rich" evidence="16">
    <location>
        <begin position="394"/>
        <end position="464"/>
    </location>
</feature>
<dbReference type="GO" id="GO:0004713">
    <property type="term" value="F:protein tyrosine kinase activity"/>
    <property type="evidence" value="ECO:0007669"/>
    <property type="project" value="UniProtKB-KW"/>
</dbReference>
<name>A0A1X7NRJ8_9HYPH</name>
<dbReference type="InterPro" id="IPR027417">
    <property type="entry name" value="P-loop_NTPase"/>
</dbReference>
<evidence type="ECO:0000256" key="5">
    <source>
        <dbReference type="ARBA" id="ARBA00022692"/>
    </source>
</evidence>
<keyword evidence="5 14" id="KW-0812">Transmembrane</keyword>
<comment type="subcellular location">
    <subcellularLocation>
        <location evidence="1">Cell membrane</location>
        <topology evidence="1">Multi-pass membrane protein</topology>
    </subcellularLocation>
</comment>
<dbReference type="CDD" id="cd05387">
    <property type="entry name" value="BY-kinase"/>
    <property type="match status" value="1"/>
</dbReference>
<proteinExistence type="inferred from homology"/>
<evidence type="ECO:0000313" key="18">
    <source>
        <dbReference type="Proteomes" id="UP000193083"/>
    </source>
</evidence>
<dbReference type="PANTHER" id="PTHR32309:SF13">
    <property type="entry name" value="FERRIC ENTEROBACTIN TRANSPORT PROTEIN FEPE"/>
    <property type="match status" value="1"/>
</dbReference>
<dbReference type="InterPro" id="IPR032807">
    <property type="entry name" value="GNVR"/>
</dbReference>
<dbReference type="GO" id="GO:0005886">
    <property type="term" value="C:plasma membrane"/>
    <property type="evidence" value="ECO:0007669"/>
    <property type="project" value="UniProtKB-SubCell"/>
</dbReference>
<comment type="catalytic activity">
    <reaction evidence="12">
        <text>L-tyrosyl-[protein] + ATP = O-phospho-L-tyrosyl-[protein] + ADP + H(+)</text>
        <dbReference type="Rhea" id="RHEA:10596"/>
        <dbReference type="Rhea" id="RHEA-COMP:10136"/>
        <dbReference type="Rhea" id="RHEA-COMP:20101"/>
        <dbReference type="ChEBI" id="CHEBI:15378"/>
        <dbReference type="ChEBI" id="CHEBI:30616"/>
        <dbReference type="ChEBI" id="CHEBI:46858"/>
        <dbReference type="ChEBI" id="CHEBI:61978"/>
        <dbReference type="ChEBI" id="CHEBI:456216"/>
    </reaction>
</comment>